<dbReference type="Proteomes" id="UP001202134">
    <property type="component" value="Unassembled WGS sequence"/>
</dbReference>
<dbReference type="Gene3D" id="1.10.287.470">
    <property type="entry name" value="Helix hairpin bin"/>
    <property type="match status" value="1"/>
</dbReference>
<dbReference type="EMBL" id="JAKIKU010000004">
    <property type="protein sequence ID" value="MCL1045445.1"/>
    <property type="molecule type" value="Genomic_DNA"/>
</dbReference>
<feature type="domain" description="CzcB-like alpha-helical hairpin" evidence="3">
    <location>
        <begin position="106"/>
        <end position="159"/>
    </location>
</feature>
<evidence type="ECO:0000313" key="5">
    <source>
        <dbReference type="Proteomes" id="UP001202134"/>
    </source>
</evidence>
<gene>
    <name evidence="4" type="ORF">L2737_08915</name>
</gene>
<evidence type="ECO:0000259" key="3">
    <source>
        <dbReference type="Pfam" id="PF25893"/>
    </source>
</evidence>
<comment type="caution">
    <text evidence="4">The sequence shown here is derived from an EMBL/GenBank/DDBJ whole genome shotgun (WGS) entry which is preliminary data.</text>
</comment>
<dbReference type="NCBIfam" id="TIGR01730">
    <property type="entry name" value="RND_mfp"/>
    <property type="match status" value="1"/>
</dbReference>
<sequence>MKKLNQFASFLLITSTTFSCLFTFSAAAASSDEATSVSSIPRPVKVEQVDIGTEYRERFLPGEVKASEKAALSFRVSGEIAQILVRPGDPVKAGDILATLDSDIYQQQLAVAQAQFELAKVLFERNESLVEQGVVSRNDYDQAKSDYTIAQAALDKAKADVTYTNLIAPYQGVISKRMKREFEFVQMQEEVMGIRTESAADISFQLPEQFIGFLQKSDKSLQDINNIEVKFDSRDHWYAAKLKELNTVADPTTSSYTIILTLPMPDELNVLPGMSAQVKVKLPARTADAHPKIPAGAMVKENQDTFVFVWLPEEKRIKKVAVTIQGTRLMTGLNDGDWLVVAGASELKDGQSAVKWIKERGL</sequence>
<keyword evidence="2" id="KW-0732">Signal</keyword>
<name>A0ABT0KNL1_9GAMM</name>
<dbReference type="PANTHER" id="PTHR30469">
    <property type="entry name" value="MULTIDRUG RESISTANCE PROTEIN MDTA"/>
    <property type="match status" value="1"/>
</dbReference>
<dbReference type="PROSITE" id="PS51257">
    <property type="entry name" value="PROKAR_LIPOPROTEIN"/>
    <property type="match status" value="1"/>
</dbReference>
<protein>
    <submittedName>
        <fullName evidence="4">Efflux RND transporter periplasmic adaptor subunit</fullName>
    </submittedName>
</protein>
<proteinExistence type="inferred from homology"/>
<reference evidence="4 5" key="1">
    <citation type="submission" date="2022-01" db="EMBL/GenBank/DDBJ databases">
        <title>Whole genome-based taxonomy of the Shewanellaceae.</title>
        <authorList>
            <person name="Martin-Rodriguez A.J."/>
        </authorList>
    </citation>
    <scope>NUCLEOTIDE SEQUENCE [LARGE SCALE GENOMIC DNA]</scope>
    <source>
        <strain evidence="4 5">DSM 24955</strain>
    </source>
</reference>
<organism evidence="4 5">
    <name type="scientific">Shewanella electrodiphila</name>
    <dbReference type="NCBI Taxonomy" id="934143"/>
    <lineage>
        <taxon>Bacteria</taxon>
        <taxon>Pseudomonadati</taxon>
        <taxon>Pseudomonadota</taxon>
        <taxon>Gammaproteobacteria</taxon>
        <taxon>Alteromonadales</taxon>
        <taxon>Shewanellaceae</taxon>
        <taxon>Shewanella</taxon>
    </lineage>
</organism>
<dbReference type="SUPFAM" id="SSF111369">
    <property type="entry name" value="HlyD-like secretion proteins"/>
    <property type="match status" value="1"/>
</dbReference>
<dbReference type="Pfam" id="PF25893">
    <property type="entry name" value="HH_CzcB"/>
    <property type="match status" value="1"/>
</dbReference>
<dbReference type="Gene3D" id="2.40.50.100">
    <property type="match status" value="1"/>
</dbReference>
<evidence type="ECO:0000256" key="1">
    <source>
        <dbReference type="ARBA" id="ARBA00009477"/>
    </source>
</evidence>
<accession>A0ABT0KNL1</accession>
<keyword evidence="5" id="KW-1185">Reference proteome</keyword>
<dbReference type="InterPro" id="IPR058648">
    <property type="entry name" value="HH_CzcB-like"/>
</dbReference>
<dbReference type="Gene3D" id="2.40.30.170">
    <property type="match status" value="1"/>
</dbReference>
<dbReference type="PANTHER" id="PTHR30469:SF20">
    <property type="entry name" value="EFFLUX RND TRANSPORTER PERIPLASMIC ADAPTOR SUBUNIT"/>
    <property type="match status" value="1"/>
</dbReference>
<feature type="signal peptide" evidence="2">
    <location>
        <begin position="1"/>
        <end position="28"/>
    </location>
</feature>
<comment type="similarity">
    <text evidence="1">Belongs to the membrane fusion protein (MFP) (TC 8.A.1) family.</text>
</comment>
<dbReference type="InterPro" id="IPR006143">
    <property type="entry name" value="RND_pump_MFP"/>
</dbReference>
<evidence type="ECO:0000313" key="4">
    <source>
        <dbReference type="EMBL" id="MCL1045445.1"/>
    </source>
</evidence>
<dbReference type="RefSeq" id="WP_248955505.1">
    <property type="nucleotide sequence ID" value="NZ_JAKIKU010000004.1"/>
</dbReference>
<evidence type="ECO:0000256" key="2">
    <source>
        <dbReference type="SAM" id="SignalP"/>
    </source>
</evidence>
<feature type="chain" id="PRO_5047017920" evidence="2">
    <location>
        <begin position="29"/>
        <end position="362"/>
    </location>
</feature>
<dbReference type="Gene3D" id="2.40.420.20">
    <property type="match status" value="1"/>
</dbReference>